<dbReference type="PANTHER" id="PTHR34008">
    <property type="entry name" value="REPETITIVE PROLINE-RICH CELL WALL PROTEIN 1"/>
    <property type="match status" value="1"/>
</dbReference>
<comment type="caution">
    <text evidence="1">The sequence shown here is derived from an EMBL/GenBank/DDBJ whole genome shotgun (WGS) entry which is preliminary data.</text>
</comment>
<dbReference type="EMBL" id="JAOYFB010000004">
    <property type="protein sequence ID" value="KAK4014503.1"/>
    <property type="molecule type" value="Genomic_DNA"/>
</dbReference>
<dbReference type="PANTHER" id="PTHR34008:SF2">
    <property type="entry name" value="REPETITIVE PROLINE-RICH CELL WALL PROTEIN 1"/>
    <property type="match status" value="1"/>
</dbReference>
<proteinExistence type="predicted"/>
<protein>
    <submittedName>
        <fullName evidence="1">Uncharacterized protein</fullName>
    </submittedName>
</protein>
<dbReference type="Proteomes" id="UP001234178">
    <property type="component" value="Unassembled WGS sequence"/>
</dbReference>
<gene>
    <name evidence="1" type="ORF">OUZ56_027027</name>
</gene>
<sequence length="217" mass="23866">MANIAHSDGIGSLDVAGHWHPQTLDVIPDEKMLTEIELHVHNVDNGKIDKVERQQDSFTLEVKRIAYNIITRVSNNCMPESQQTTNNSVQYKYDWNHCVPHYLQPDGLASHHSSNSALLFISAKMAITSFLMCFLAVVMTVAGEPTGYRPAMAYQAPAYKAPAYQGPAYKAPAYKAPAYQPPTYQAPTPKAPAYMAPAYMAPAYMAPAPPYKAAAAY</sequence>
<accession>A0ABQ9ZNI7</accession>
<name>A0ABQ9ZNI7_9CRUS</name>
<evidence type="ECO:0000313" key="2">
    <source>
        <dbReference type="Proteomes" id="UP001234178"/>
    </source>
</evidence>
<organism evidence="1 2">
    <name type="scientific">Daphnia magna</name>
    <dbReference type="NCBI Taxonomy" id="35525"/>
    <lineage>
        <taxon>Eukaryota</taxon>
        <taxon>Metazoa</taxon>
        <taxon>Ecdysozoa</taxon>
        <taxon>Arthropoda</taxon>
        <taxon>Crustacea</taxon>
        <taxon>Branchiopoda</taxon>
        <taxon>Diplostraca</taxon>
        <taxon>Cladocera</taxon>
        <taxon>Anomopoda</taxon>
        <taxon>Daphniidae</taxon>
        <taxon>Daphnia</taxon>
    </lineage>
</organism>
<keyword evidence="2" id="KW-1185">Reference proteome</keyword>
<evidence type="ECO:0000313" key="1">
    <source>
        <dbReference type="EMBL" id="KAK4014503.1"/>
    </source>
</evidence>
<reference evidence="1 2" key="1">
    <citation type="journal article" date="2023" name="Nucleic Acids Res.">
        <title>The hologenome of Daphnia magna reveals possible DNA methylation and microbiome-mediated evolution of the host genome.</title>
        <authorList>
            <person name="Chaturvedi A."/>
            <person name="Li X."/>
            <person name="Dhandapani V."/>
            <person name="Marshall H."/>
            <person name="Kissane S."/>
            <person name="Cuenca-Cambronero M."/>
            <person name="Asole G."/>
            <person name="Calvet F."/>
            <person name="Ruiz-Romero M."/>
            <person name="Marangio P."/>
            <person name="Guigo R."/>
            <person name="Rago D."/>
            <person name="Mirbahai L."/>
            <person name="Eastwood N."/>
            <person name="Colbourne J.K."/>
            <person name="Zhou J."/>
            <person name="Mallon E."/>
            <person name="Orsini L."/>
        </authorList>
    </citation>
    <scope>NUCLEOTIDE SEQUENCE [LARGE SCALE GENOMIC DNA]</scope>
    <source>
        <strain evidence="1">LRV0_1</strain>
    </source>
</reference>